<proteinExistence type="predicted"/>
<dbReference type="CDD" id="cd03801">
    <property type="entry name" value="GT4_PimA-like"/>
    <property type="match status" value="1"/>
</dbReference>
<dbReference type="Proteomes" id="UP000295344">
    <property type="component" value="Unassembled WGS sequence"/>
</dbReference>
<dbReference type="AlphaFoldDB" id="A0A4R7FF78"/>
<dbReference type="InterPro" id="IPR028098">
    <property type="entry name" value="Glyco_trans_4-like_N"/>
</dbReference>
<comment type="caution">
    <text evidence="4">The sequence shown here is derived from an EMBL/GenBank/DDBJ whole genome shotgun (WGS) entry which is preliminary data.</text>
</comment>
<dbReference type="EMBL" id="SOAM01000004">
    <property type="protein sequence ID" value="TDS74831.1"/>
    <property type="molecule type" value="Genomic_DNA"/>
</dbReference>
<keyword evidence="5" id="KW-1185">Reference proteome</keyword>
<gene>
    <name evidence="4" type="ORF">CLV52_3353</name>
</gene>
<sequence>MTDLMEGTSGVATATTARIALASRGDALTPYLFDALARRFAVVGRVEPELTTLQRYGVAALTVRPGRSAWAERFYKSGIAARLRSANAAEQLRRLPEQPDVVVQVHALFEQTLAPSVLYIDCTHHQSAEHWPAWNPLRGRALEEWYRREQATYDAADHLFAFSEPTRRSLVENYGQRPEKVTVTGAGANLPSLPAHRRKRPSGAPTVLFIGNDFVRKGGEVLLDAFRTVRSAVPDARLVLVGTRPTIASQPGVEVLGRVRDRARIAELYRDATVFCTPSFFDPYPLVLLEAMAFGVPVVATDQCGVPEMITPGETGLLVPSGDPQRLARALLESLGDPVAAEQRAAAARRDVEERFTWAHVADRMTPALDALSGRGR</sequence>
<evidence type="ECO:0000256" key="2">
    <source>
        <dbReference type="ARBA" id="ARBA00022679"/>
    </source>
</evidence>
<dbReference type="Pfam" id="PF13692">
    <property type="entry name" value="Glyco_trans_1_4"/>
    <property type="match status" value="1"/>
</dbReference>
<evidence type="ECO:0000313" key="4">
    <source>
        <dbReference type="EMBL" id="TDS74831.1"/>
    </source>
</evidence>
<organism evidence="4 5">
    <name type="scientific">Amnibacterium kyonggiense</name>
    <dbReference type="NCBI Taxonomy" id="595671"/>
    <lineage>
        <taxon>Bacteria</taxon>
        <taxon>Bacillati</taxon>
        <taxon>Actinomycetota</taxon>
        <taxon>Actinomycetes</taxon>
        <taxon>Micrococcales</taxon>
        <taxon>Microbacteriaceae</taxon>
        <taxon>Amnibacterium</taxon>
    </lineage>
</organism>
<dbReference type="Pfam" id="PF13439">
    <property type="entry name" value="Glyco_transf_4"/>
    <property type="match status" value="1"/>
</dbReference>
<evidence type="ECO:0000259" key="3">
    <source>
        <dbReference type="Pfam" id="PF13439"/>
    </source>
</evidence>
<name>A0A4R7FF78_9MICO</name>
<dbReference type="PANTHER" id="PTHR12526:SF510">
    <property type="entry name" value="D-INOSITOL 3-PHOSPHATE GLYCOSYLTRANSFERASE"/>
    <property type="match status" value="1"/>
</dbReference>
<dbReference type="GO" id="GO:0016757">
    <property type="term" value="F:glycosyltransferase activity"/>
    <property type="evidence" value="ECO:0007669"/>
    <property type="project" value="UniProtKB-KW"/>
</dbReference>
<keyword evidence="1" id="KW-0328">Glycosyltransferase</keyword>
<accession>A0A4R7FF78</accession>
<dbReference type="PANTHER" id="PTHR12526">
    <property type="entry name" value="GLYCOSYLTRANSFERASE"/>
    <property type="match status" value="1"/>
</dbReference>
<dbReference type="Gene3D" id="3.40.50.2000">
    <property type="entry name" value="Glycogen Phosphorylase B"/>
    <property type="match status" value="2"/>
</dbReference>
<keyword evidence="2 4" id="KW-0808">Transferase</keyword>
<evidence type="ECO:0000313" key="5">
    <source>
        <dbReference type="Proteomes" id="UP000295344"/>
    </source>
</evidence>
<feature type="domain" description="Glycosyltransferase subfamily 4-like N-terminal" evidence="3">
    <location>
        <begin position="77"/>
        <end position="186"/>
    </location>
</feature>
<dbReference type="OrthoDB" id="9810929at2"/>
<evidence type="ECO:0000256" key="1">
    <source>
        <dbReference type="ARBA" id="ARBA00022676"/>
    </source>
</evidence>
<dbReference type="RefSeq" id="WP_133767497.1">
    <property type="nucleotide sequence ID" value="NZ_BAAARP010000001.1"/>
</dbReference>
<dbReference type="SUPFAM" id="SSF53756">
    <property type="entry name" value="UDP-Glycosyltransferase/glycogen phosphorylase"/>
    <property type="match status" value="1"/>
</dbReference>
<protein>
    <submittedName>
        <fullName evidence="4">Glycosyltransferase involved in cell wall biosynthesis</fullName>
    </submittedName>
</protein>
<reference evidence="4 5" key="1">
    <citation type="submission" date="2019-03" db="EMBL/GenBank/DDBJ databases">
        <title>Genomic Encyclopedia of Archaeal and Bacterial Type Strains, Phase II (KMG-II): from individual species to whole genera.</title>
        <authorList>
            <person name="Goeker M."/>
        </authorList>
    </citation>
    <scope>NUCLEOTIDE SEQUENCE [LARGE SCALE GENOMIC DNA]</scope>
    <source>
        <strain evidence="4 5">DSM 24782</strain>
    </source>
</reference>